<comment type="caution">
    <text evidence="7">The sequence shown here is derived from an EMBL/GenBank/DDBJ whole genome shotgun (WGS) entry which is preliminary data.</text>
</comment>
<evidence type="ECO:0000256" key="3">
    <source>
        <dbReference type="ARBA" id="ARBA00022960"/>
    </source>
</evidence>
<gene>
    <name evidence="7" type="ORF">HFN_0018</name>
</gene>
<organism evidence="7 8">
    <name type="scientific">Helicobacter fennelliae MRY12-0050</name>
    <dbReference type="NCBI Taxonomy" id="1325130"/>
    <lineage>
        <taxon>Bacteria</taxon>
        <taxon>Pseudomonadati</taxon>
        <taxon>Campylobacterota</taxon>
        <taxon>Epsilonproteobacteria</taxon>
        <taxon>Campylobacterales</taxon>
        <taxon>Helicobacteraceae</taxon>
        <taxon>Helicobacter</taxon>
    </lineage>
</organism>
<evidence type="ECO:0000256" key="4">
    <source>
        <dbReference type="ARBA" id="ARBA00022989"/>
    </source>
</evidence>
<dbReference type="GO" id="GO:0032153">
    <property type="term" value="C:cell division site"/>
    <property type="evidence" value="ECO:0007669"/>
    <property type="project" value="TreeGrafter"/>
</dbReference>
<keyword evidence="8" id="KW-1185">Reference proteome</keyword>
<feature type="transmembrane region" description="Helical" evidence="6">
    <location>
        <begin position="297"/>
        <end position="321"/>
    </location>
</feature>
<dbReference type="PANTHER" id="PTHR30474">
    <property type="entry name" value="CELL CYCLE PROTEIN"/>
    <property type="match status" value="1"/>
</dbReference>
<dbReference type="STRING" id="1325130.HFN_0018"/>
<dbReference type="Pfam" id="PF01098">
    <property type="entry name" value="FTSW_RODA_SPOVE"/>
    <property type="match status" value="1"/>
</dbReference>
<dbReference type="GO" id="GO:0008360">
    <property type="term" value="P:regulation of cell shape"/>
    <property type="evidence" value="ECO:0007669"/>
    <property type="project" value="UniProtKB-KW"/>
</dbReference>
<dbReference type="AlphaFoldDB" id="T1DVW1"/>
<feature type="transmembrane region" description="Helical" evidence="6">
    <location>
        <begin position="327"/>
        <end position="345"/>
    </location>
</feature>
<sequence length="392" mass="44359">MIDRRILTHFDFLLPILILPIIGTSYFLIAQINTTQNLKQAVYIIVGIIAFLCAFFIPFRRLNKSIPLFYWICIILLILVELIGTKQLGAQRWITIGSFSIQPSEPIKIAIILLLSAHIQANPPPLHGYGLRQFCILSFYILLPFTLILLQPDLGTALVVLFMGFGTLFLIGVNYKIWVGILIGILIASPLIYGSLKDYQRKRIHDFVSEKPSYHVQQSIITISSGGLIGKNKENATQTQLRFLPIATSDFIFAYFSERFGFVGILILLTIYCLLTLHILTFSMLDPKDYYLKTTACAISLLLFFYVSVNIAMTINLAPVVGIPLPLFSYGGSSFITFMILFGILENLLAFRFNFGYNQSFFRKVKIGRRKISGGGAEPIRIFKNFSYLIFL</sequence>
<dbReference type="RefSeq" id="WP_023947858.1">
    <property type="nucleotide sequence ID" value="NZ_BASD01000010.1"/>
</dbReference>
<evidence type="ECO:0000256" key="6">
    <source>
        <dbReference type="SAM" id="Phobius"/>
    </source>
</evidence>
<evidence type="ECO:0000313" key="7">
    <source>
        <dbReference type="EMBL" id="GAD18887.1"/>
    </source>
</evidence>
<evidence type="ECO:0000256" key="2">
    <source>
        <dbReference type="ARBA" id="ARBA00022692"/>
    </source>
</evidence>
<dbReference type="EMBL" id="BASD01000010">
    <property type="protein sequence ID" value="GAD18887.1"/>
    <property type="molecule type" value="Genomic_DNA"/>
</dbReference>
<comment type="subcellular location">
    <subcellularLocation>
        <location evidence="1">Membrane</location>
        <topology evidence="1">Multi-pass membrane protein</topology>
    </subcellularLocation>
</comment>
<feature type="transmembrane region" description="Helical" evidence="6">
    <location>
        <begin position="65"/>
        <end position="85"/>
    </location>
</feature>
<dbReference type="GO" id="GO:0051301">
    <property type="term" value="P:cell division"/>
    <property type="evidence" value="ECO:0007669"/>
    <property type="project" value="InterPro"/>
</dbReference>
<keyword evidence="4 6" id="KW-1133">Transmembrane helix</keyword>
<reference evidence="7 8" key="1">
    <citation type="journal article" date="2013" name="Genome Announc.">
        <title>Draft Genome Sequence of Helicobacter fennelliae Strain MRY12-0050, Isolated from a Bacteremia Patient.</title>
        <authorList>
            <person name="Rimbara E."/>
            <person name="Matsui M."/>
            <person name="Mori S."/>
            <person name="Suzuki S."/>
            <person name="Suzuki M."/>
            <person name="Kim H."/>
            <person name="Sekizuka T."/>
            <person name="Kuroda M."/>
            <person name="Shibayama K."/>
        </authorList>
    </citation>
    <scope>NUCLEOTIDE SEQUENCE [LARGE SCALE GENOMIC DNA]</scope>
    <source>
        <strain evidence="7 8">MRY12-0050</strain>
    </source>
</reference>
<feature type="transmembrane region" description="Helical" evidence="6">
    <location>
        <begin position="129"/>
        <end position="149"/>
    </location>
</feature>
<dbReference type="PANTHER" id="PTHR30474:SF1">
    <property type="entry name" value="PEPTIDOGLYCAN GLYCOSYLTRANSFERASE MRDB"/>
    <property type="match status" value="1"/>
</dbReference>
<protein>
    <submittedName>
        <fullName evidence="7">Rod shape-determining protein RodA</fullName>
    </submittedName>
</protein>
<keyword evidence="2 6" id="KW-0812">Transmembrane</keyword>
<feature type="transmembrane region" description="Helical" evidence="6">
    <location>
        <begin position="154"/>
        <end position="171"/>
    </location>
</feature>
<evidence type="ECO:0000256" key="1">
    <source>
        <dbReference type="ARBA" id="ARBA00004141"/>
    </source>
</evidence>
<feature type="transmembrane region" description="Helical" evidence="6">
    <location>
        <begin position="263"/>
        <end position="285"/>
    </location>
</feature>
<accession>T1DVW1</accession>
<evidence type="ECO:0000256" key="5">
    <source>
        <dbReference type="ARBA" id="ARBA00023136"/>
    </source>
</evidence>
<dbReference type="eggNOG" id="COG0772">
    <property type="taxonomic scope" value="Bacteria"/>
</dbReference>
<name>T1DVW1_9HELI</name>
<keyword evidence="5 6" id="KW-0472">Membrane</keyword>
<feature type="transmembrane region" description="Helical" evidence="6">
    <location>
        <begin position="41"/>
        <end position="59"/>
    </location>
</feature>
<dbReference type="InterPro" id="IPR001182">
    <property type="entry name" value="FtsW/RodA"/>
</dbReference>
<dbReference type="GO" id="GO:0015648">
    <property type="term" value="F:lipid-linked peptidoglycan transporter activity"/>
    <property type="evidence" value="ECO:0007669"/>
    <property type="project" value="TreeGrafter"/>
</dbReference>
<evidence type="ECO:0000313" key="8">
    <source>
        <dbReference type="Proteomes" id="UP000018143"/>
    </source>
</evidence>
<dbReference type="GO" id="GO:0005886">
    <property type="term" value="C:plasma membrane"/>
    <property type="evidence" value="ECO:0007669"/>
    <property type="project" value="TreeGrafter"/>
</dbReference>
<proteinExistence type="predicted"/>
<feature type="transmembrane region" description="Helical" evidence="6">
    <location>
        <begin position="12"/>
        <end position="29"/>
    </location>
</feature>
<dbReference type="Proteomes" id="UP000018143">
    <property type="component" value="Unassembled WGS sequence"/>
</dbReference>
<feature type="transmembrane region" description="Helical" evidence="6">
    <location>
        <begin position="177"/>
        <end position="196"/>
    </location>
</feature>
<keyword evidence="3" id="KW-0133">Cell shape</keyword>